<dbReference type="InterPro" id="IPR013737">
    <property type="entry name" value="Bac_rhamnosid_N"/>
</dbReference>
<evidence type="ECO:0000259" key="6">
    <source>
        <dbReference type="Pfam" id="PF05592"/>
    </source>
</evidence>
<feature type="domain" description="Alpha-L-rhamnosidase six-hairpin glycosidase" evidence="8">
    <location>
        <begin position="614"/>
        <end position="954"/>
    </location>
</feature>
<dbReference type="InterPro" id="IPR006311">
    <property type="entry name" value="TAT_signal"/>
</dbReference>
<evidence type="ECO:0000256" key="2">
    <source>
        <dbReference type="ARBA" id="ARBA00012652"/>
    </source>
</evidence>
<feature type="region of interest" description="Disordered" evidence="4">
    <location>
        <begin position="214"/>
        <end position="234"/>
    </location>
</feature>
<reference evidence="10" key="1">
    <citation type="submission" date="2022-05" db="EMBL/GenBank/DDBJ databases">
        <title>Sphingomonas sp. strain MG17 Genome sequencing and assembly.</title>
        <authorList>
            <person name="Kim I."/>
        </authorList>
    </citation>
    <scope>NUCLEOTIDE SEQUENCE</scope>
    <source>
        <strain evidence="10">MG17</strain>
    </source>
</reference>
<feature type="compositionally biased region" description="Basic and acidic residues" evidence="4">
    <location>
        <begin position="214"/>
        <end position="224"/>
    </location>
</feature>
<dbReference type="Pfam" id="PF17389">
    <property type="entry name" value="Bac_rhamnosid6H"/>
    <property type="match status" value="1"/>
</dbReference>
<dbReference type="InterPro" id="IPR008902">
    <property type="entry name" value="Rhamnosid_concanavalin"/>
</dbReference>
<feature type="domain" description="Alpha-L-rhamnosidase concanavalin-like" evidence="6">
    <location>
        <begin position="508"/>
        <end position="608"/>
    </location>
</feature>
<dbReference type="InterPro" id="IPR035398">
    <property type="entry name" value="Bac_rhamnosid_C"/>
</dbReference>
<dbReference type="Pfam" id="PF08531">
    <property type="entry name" value="Bac_rhamnosid_N"/>
    <property type="match status" value="1"/>
</dbReference>
<feature type="signal peptide" evidence="5">
    <location>
        <begin position="1"/>
        <end position="24"/>
    </location>
</feature>
<evidence type="ECO:0000259" key="7">
    <source>
        <dbReference type="Pfam" id="PF08531"/>
    </source>
</evidence>
<dbReference type="Gene3D" id="2.60.40.10">
    <property type="entry name" value="Immunoglobulins"/>
    <property type="match status" value="1"/>
</dbReference>
<dbReference type="EC" id="3.2.1.40" evidence="2"/>
<evidence type="ECO:0000256" key="3">
    <source>
        <dbReference type="ARBA" id="ARBA00022801"/>
    </source>
</evidence>
<feature type="chain" id="PRO_5040903123" description="alpha-L-rhamnosidase" evidence="5">
    <location>
        <begin position="25"/>
        <end position="1064"/>
    </location>
</feature>
<evidence type="ECO:0000313" key="11">
    <source>
        <dbReference type="Proteomes" id="UP001139451"/>
    </source>
</evidence>
<dbReference type="InterPro" id="IPR008928">
    <property type="entry name" value="6-hairpin_glycosidase_sf"/>
</dbReference>
<dbReference type="PANTHER" id="PTHR33307">
    <property type="entry name" value="ALPHA-RHAMNOSIDASE (EUROFUNG)"/>
    <property type="match status" value="1"/>
</dbReference>
<dbReference type="RefSeq" id="WP_254291449.1">
    <property type="nucleotide sequence ID" value="NZ_JAMLDX010000002.1"/>
</dbReference>
<comment type="caution">
    <text evidence="10">The sequence shown here is derived from an EMBL/GenBank/DDBJ whole genome shotgun (WGS) entry which is preliminary data.</text>
</comment>
<keyword evidence="3 10" id="KW-0378">Hydrolase</keyword>
<comment type="catalytic activity">
    <reaction evidence="1">
        <text>Hydrolysis of terminal non-reducing alpha-L-rhamnose residues in alpha-L-rhamnosides.</text>
        <dbReference type="EC" id="3.2.1.40"/>
    </reaction>
</comment>
<dbReference type="PIRSF" id="PIRSF010631">
    <property type="entry name" value="A-rhamnsds"/>
    <property type="match status" value="1"/>
</dbReference>
<dbReference type="PROSITE" id="PS51318">
    <property type="entry name" value="TAT"/>
    <property type="match status" value="1"/>
</dbReference>
<dbReference type="AlphaFoldDB" id="A0A9X2KKC7"/>
<evidence type="ECO:0000256" key="1">
    <source>
        <dbReference type="ARBA" id="ARBA00001445"/>
    </source>
</evidence>
<dbReference type="InterPro" id="IPR016007">
    <property type="entry name" value="Alpha_rhamnosid"/>
</dbReference>
<dbReference type="InterPro" id="IPR012341">
    <property type="entry name" value="6hp_glycosidase-like_sf"/>
</dbReference>
<evidence type="ECO:0000256" key="5">
    <source>
        <dbReference type="SAM" id="SignalP"/>
    </source>
</evidence>
<keyword evidence="11" id="KW-1185">Reference proteome</keyword>
<accession>A0A9X2KKC7</accession>
<keyword evidence="5" id="KW-0732">Signal</keyword>
<organism evidence="10 11">
    <name type="scientific">Sphingomonas tagetis</name>
    <dbReference type="NCBI Taxonomy" id="2949092"/>
    <lineage>
        <taxon>Bacteria</taxon>
        <taxon>Pseudomonadati</taxon>
        <taxon>Pseudomonadota</taxon>
        <taxon>Alphaproteobacteria</taxon>
        <taxon>Sphingomonadales</taxon>
        <taxon>Sphingomonadaceae</taxon>
        <taxon>Sphingomonas</taxon>
    </lineage>
</organism>
<feature type="domain" description="Bacterial alpha-L-rhamnosidase N-terminal" evidence="7">
    <location>
        <begin position="328"/>
        <end position="498"/>
    </location>
</feature>
<evidence type="ECO:0000256" key="4">
    <source>
        <dbReference type="SAM" id="MobiDB-lite"/>
    </source>
</evidence>
<dbReference type="SUPFAM" id="SSF48208">
    <property type="entry name" value="Six-hairpin glycosidases"/>
    <property type="match status" value="1"/>
</dbReference>
<evidence type="ECO:0000313" key="10">
    <source>
        <dbReference type="EMBL" id="MCP3729462.1"/>
    </source>
</evidence>
<dbReference type="Gene3D" id="2.60.420.10">
    <property type="entry name" value="Maltose phosphorylase, domain 3"/>
    <property type="match status" value="1"/>
</dbReference>
<dbReference type="EMBL" id="JAMLDX010000002">
    <property type="protein sequence ID" value="MCP3729462.1"/>
    <property type="molecule type" value="Genomic_DNA"/>
</dbReference>
<dbReference type="GO" id="GO:0005975">
    <property type="term" value="P:carbohydrate metabolic process"/>
    <property type="evidence" value="ECO:0007669"/>
    <property type="project" value="InterPro"/>
</dbReference>
<proteinExistence type="predicted"/>
<dbReference type="InterPro" id="IPR035396">
    <property type="entry name" value="Bac_rhamnosid6H"/>
</dbReference>
<evidence type="ECO:0000259" key="8">
    <source>
        <dbReference type="Pfam" id="PF17389"/>
    </source>
</evidence>
<sequence length="1064" mass="116884">MKRINRRHVLQGAGVAGATLVAAAAALAPGALDVTGLKAQGLTNPIGIDDRAPHLSWRLESRDRNVCQTHYRIEAASTLELLRAGQPDLWDSGEVASAASLDIPYAGKPLTSRRIVHWRVTVRDARGRAATSQPARWEMALLDRGDWQARWIAAETPLAKADREAGLLWVRGDRSKDKTPRYFRLAFDLPKAGPVTLISVCNFPATLWIDGEQIHRGPNRDTRSGSEPPAVTTHDLPAGRHVIAVAVKDPRGFNERKLKECATALLVRAGDRHITTSGARTTLNAPQGWQATAFNDSQWPLAEPSKYQLQAFPGCGAFLLRRDFTASKPIARARLYATSLGAFEAEINGRRVGDALLTPESTDYRDTVLYRAYDVTALLRPGANAIGAMVTDGWYGSFHGLAGRFAFGPPPLRLIAQLELTYIDGSTQIVATDDNWRLSEAAPVVKAEIYYGEDYDARREQRGWSSPGFDPSGWRPAQIGAAPPCEVKANAGPPLRRVRTVPLKSVRQVGPDAYTLDFGQNFAGWIRIKAKGEAGRKLTLRFAEILNPDGSVSRKNLRTAEATNSYTFRGDAPPESYEPRFTYFGFRYAELTGLGRAPTADEFEGVVVSSDLGETSLLRVDDPIITGLWRNTLWSQRSNFFGIPTDCPQRDERLGWTGDAMVFWDAAAFNMDVAAFTRRYLRDMRDAQGPKGEYPDYAPSGWRDYSNGTSPGWADAGVILPWTVWQRYGDTAIIGEHWASMTRYLDYLRANNPDLVWRTKRGYDYGDWVAFDAKEAGDETTPKALIATAMWQRSAAKLADMAAATGRTADAKTYAALAADIARAFQREFVRSDGSVGNGSHCGYILALHFGLVPDKLRSAAATRLAADIRRRGTLISTGFLGTPFSLDALADTGHASLVYDLLLRTELPSWGHMIKAGATTIWERWNADTSNAEMNSYNHYALGAVNGFVFRRIAGIDPLAPGFARWRFDPVLDPRVPTGGARYDSAMGRIETAWALRPDGSFTAQLHVPANTIAELHLPATSPDRVRESGQPLARRTGIAIQGIRNGRLVIEAGSGNYRFDTA</sequence>
<feature type="domain" description="Alpha-L-rhamnosidase C-terminal" evidence="9">
    <location>
        <begin position="956"/>
        <end position="1030"/>
    </location>
</feature>
<name>A0A9X2KKC7_9SPHN</name>
<dbReference type="Proteomes" id="UP001139451">
    <property type="component" value="Unassembled WGS sequence"/>
</dbReference>
<dbReference type="Pfam" id="PF05592">
    <property type="entry name" value="Bac_rhamnosid"/>
    <property type="match status" value="1"/>
</dbReference>
<protein>
    <recommendedName>
        <fullName evidence="2">alpha-L-rhamnosidase</fullName>
        <ecNumber evidence="2">3.2.1.40</ecNumber>
    </recommendedName>
</protein>
<dbReference type="GO" id="GO:0030596">
    <property type="term" value="F:alpha-L-rhamnosidase activity"/>
    <property type="evidence" value="ECO:0007669"/>
    <property type="project" value="UniProtKB-EC"/>
</dbReference>
<dbReference type="Pfam" id="PF25788">
    <property type="entry name" value="Ig_Rha78A_N"/>
    <property type="match status" value="1"/>
</dbReference>
<dbReference type="Gene3D" id="2.60.120.260">
    <property type="entry name" value="Galactose-binding domain-like"/>
    <property type="match status" value="3"/>
</dbReference>
<dbReference type="PANTHER" id="PTHR33307:SF6">
    <property type="entry name" value="ALPHA-RHAMNOSIDASE (EUROFUNG)-RELATED"/>
    <property type="match status" value="1"/>
</dbReference>
<dbReference type="Gene3D" id="1.50.10.10">
    <property type="match status" value="1"/>
</dbReference>
<evidence type="ECO:0000259" key="9">
    <source>
        <dbReference type="Pfam" id="PF17390"/>
    </source>
</evidence>
<dbReference type="Pfam" id="PF17390">
    <property type="entry name" value="Bac_rhamnosid_C"/>
    <property type="match status" value="1"/>
</dbReference>
<dbReference type="InterPro" id="IPR013783">
    <property type="entry name" value="Ig-like_fold"/>
</dbReference>
<gene>
    <name evidence="10" type="ORF">M9978_03390</name>
</gene>